<proteinExistence type="predicted"/>
<organism evidence="1 2">
    <name type="scientific">Liparis tanakae</name>
    <name type="common">Tanaka's snailfish</name>
    <dbReference type="NCBI Taxonomy" id="230148"/>
    <lineage>
        <taxon>Eukaryota</taxon>
        <taxon>Metazoa</taxon>
        <taxon>Chordata</taxon>
        <taxon>Craniata</taxon>
        <taxon>Vertebrata</taxon>
        <taxon>Euteleostomi</taxon>
        <taxon>Actinopterygii</taxon>
        <taxon>Neopterygii</taxon>
        <taxon>Teleostei</taxon>
        <taxon>Neoteleostei</taxon>
        <taxon>Acanthomorphata</taxon>
        <taxon>Eupercaria</taxon>
        <taxon>Perciformes</taxon>
        <taxon>Cottioidei</taxon>
        <taxon>Cottales</taxon>
        <taxon>Liparidae</taxon>
        <taxon>Liparis</taxon>
    </lineage>
</organism>
<comment type="caution">
    <text evidence="1">The sequence shown here is derived from an EMBL/GenBank/DDBJ whole genome shotgun (WGS) entry which is preliminary data.</text>
</comment>
<name>A0A4Z2IV76_9TELE</name>
<keyword evidence="2" id="KW-1185">Reference proteome</keyword>
<dbReference type="AlphaFoldDB" id="A0A4Z2IV76"/>
<accession>A0A4Z2IV76</accession>
<protein>
    <submittedName>
        <fullName evidence="1">Uncharacterized protein</fullName>
    </submittedName>
</protein>
<dbReference type="Proteomes" id="UP000314294">
    <property type="component" value="Unassembled WGS sequence"/>
</dbReference>
<gene>
    <name evidence="1" type="ORF">EYF80_008196</name>
</gene>
<sequence length="194" mass="21179">MEEEEDRGMKLIVALQSIEASRQGEQPIGHKLPVLTFQVTSILVARYLCDSSVHVWSPAVPKVIKPVGLGAPAPQVTVRRAGQVLQHHLLLGSGRLKEKVRARRRHVRVECHHRPVDFGVALEDTLDQRVVPVDVPPRGLLPGPVGLQDHVQEVCGVRHSVQDAVQGVVGGDVQATSQAAQLVPPRAVDLPQRR</sequence>
<evidence type="ECO:0000313" key="1">
    <source>
        <dbReference type="EMBL" id="TNN81424.1"/>
    </source>
</evidence>
<reference evidence="1 2" key="1">
    <citation type="submission" date="2019-03" db="EMBL/GenBank/DDBJ databases">
        <title>First draft genome of Liparis tanakae, snailfish: a comprehensive survey of snailfish specific genes.</title>
        <authorList>
            <person name="Kim W."/>
            <person name="Song I."/>
            <person name="Jeong J.-H."/>
            <person name="Kim D."/>
            <person name="Kim S."/>
            <person name="Ryu S."/>
            <person name="Song J.Y."/>
            <person name="Lee S.K."/>
        </authorList>
    </citation>
    <scope>NUCLEOTIDE SEQUENCE [LARGE SCALE GENOMIC DNA]</scope>
    <source>
        <tissue evidence="1">Muscle</tissue>
    </source>
</reference>
<evidence type="ECO:0000313" key="2">
    <source>
        <dbReference type="Proteomes" id="UP000314294"/>
    </source>
</evidence>
<dbReference type="EMBL" id="SRLO01000046">
    <property type="protein sequence ID" value="TNN81424.1"/>
    <property type="molecule type" value="Genomic_DNA"/>
</dbReference>